<protein>
    <recommendedName>
        <fullName evidence="4">lipopolysaccharide heptosyltransferase II</fullName>
        <ecNumber evidence="4">2.4.99.24</ecNumber>
    </recommendedName>
</protein>
<evidence type="ECO:0000256" key="4">
    <source>
        <dbReference type="ARBA" id="ARBA00044042"/>
    </source>
</evidence>
<dbReference type="Gene3D" id="3.40.50.2000">
    <property type="entry name" value="Glycogen Phosphorylase B"/>
    <property type="match status" value="2"/>
</dbReference>
<organism evidence="6 7">
    <name type="scientific">Haemophilus parainfluenzae</name>
    <dbReference type="NCBI Taxonomy" id="729"/>
    <lineage>
        <taxon>Bacteria</taxon>
        <taxon>Pseudomonadati</taxon>
        <taxon>Pseudomonadota</taxon>
        <taxon>Gammaproteobacteria</taxon>
        <taxon>Pasteurellales</taxon>
        <taxon>Pasteurellaceae</taxon>
        <taxon>Haemophilus</taxon>
    </lineage>
</organism>
<evidence type="ECO:0000256" key="5">
    <source>
        <dbReference type="ARBA" id="ARBA00047503"/>
    </source>
</evidence>
<evidence type="ECO:0000256" key="2">
    <source>
        <dbReference type="ARBA" id="ARBA00022679"/>
    </source>
</evidence>
<evidence type="ECO:0000256" key="3">
    <source>
        <dbReference type="ARBA" id="ARBA00043995"/>
    </source>
</evidence>
<name>A0A377JH95_HAEPA</name>
<accession>A0A377JH95</accession>
<dbReference type="PANTHER" id="PTHR30160:SF7">
    <property type="entry name" value="ADP-HEPTOSE--LPS HEPTOSYLTRANSFERASE 2"/>
    <property type="match status" value="1"/>
</dbReference>
<gene>
    <name evidence="6" type="primary">rfaF</name>
    <name evidence="6" type="ORF">NCTC10672_00983</name>
</gene>
<comment type="similarity">
    <text evidence="3">Belongs to the glycosyltransferase 9 family.</text>
</comment>
<comment type="catalytic activity">
    <reaction evidence="5">
        <text>an L-alpha-D-Hep-(1-&gt;5)-[alpha-Kdo-(2-&gt;4)]-alpha-Kdo-(2-&gt;6)-lipid A + ADP-L-glycero-beta-D-manno-heptose = an L-alpha-D-Hep-(1-&gt;3)-L-alpha-D-Hep-(1-&gt;5)-[alpha-Kdo-(2-&gt;4)]-alpha-Kdo-(2-&gt;6)-lipid A + ADP + H(+)</text>
        <dbReference type="Rhea" id="RHEA:74071"/>
        <dbReference type="ChEBI" id="CHEBI:15378"/>
        <dbReference type="ChEBI" id="CHEBI:61506"/>
        <dbReference type="ChEBI" id="CHEBI:193068"/>
        <dbReference type="ChEBI" id="CHEBI:193069"/>
        <dbReference type="ChEBI" id="CHEBI:456216"/>
        <dbReference type="EC" id="2.4.99.24"/>
    </reaction>
</comment>
<evidence type="ECO:0000256" key="1">
    <source>
        <dbReference type="ARBA" id="ARBA00022676"/>
    </source>
</evidence>
<evidence type="ECO:0000313" key="7">
    <source>
        <dbReference type="Proteomes" id="UP000254186"/>
    </source>
</evidence>
<dbReference type="PANTHER" id="PTHR30160">
    <property type="entry name" value="TETRAACYLDISACCHARIDE 4'-KINASE-RELATED"/>
    <property type="match status" value="1"/>
</dbReference>
<dbReference type="CDD" id="cd03789">
    <property type="entry name" value="GT9_LPS_heptosyltransferase"/>
    <property type="match status" value="1"/>
</dbReference>
<dbReference type="Proteomes" id="UP000254186">
    <property type="component" value="Unassembled WGS sequence"/>
</dbReference>
<dbReference type="GO" id="GO:0008713">
    <property type="term" value="F:ADP-heptose-lipopolysaccharide heptosyltransferase activity"/>
    <property type="evidence" value="ECO:0007669"/>
    <property type="project" value="UniProtKB-EC"/>
</dbReference>
<dbReference type="EC" id="2.4.99.24" evidence="4"/>
<evidence type="ECO:0000313" key="6">
    <source>
        <dbReference type="EMBL" id="STP03752.1"/>
    </source>
</evidence>
<dbReference type="GO" id="GO:0005829">
    <property type="term" value="C:cytosol"/>
    <property type="evidence" value="ECO:0007669"/>
    <property type="project" value="TreeGrafter"/>
</dbReference>
<keyword evidence="1" id="KW-0328">Glycosyltransferase</keyword>
<dbReference type="InterPro" id="IPR011910">
    <property type="entry name" value="RfaF"/>
</dbReference>
<dbReference type="GO" id="GO:0009244">
    <property type="term" value="P:lipopolysaccharide core region biosynthetic process"/>
    <property type="evidence" value="ECO:0007669"/>
    <property type="project" value="TreeGrafter"/>
</dbReference>
<dbReference type="Pfam" id="PF01075">
    <property type="entry name" value="Glyco_transf_9"/>
    <property type="match status" value="1"/>
</dbReference>
<reference evidence="6 7" key="1">
    <citation type="submission" date="2018-06" db="EMBL/GenBank/DDBJ databases">
        <authorList>
            <consortium name="Pathogen Informatics"/>
            <person name="Doyle S."/>
        </authorList>
    </citation>
    <scope>NUCLEOTIDE SEQUENCE [LARGE SCALE GENOMIC DNA]</scope>
    <source>
        <strain evidence="6 7">NCTC10672</strain>
    </source>
</reference>
<dbReference type="RefSeq" id="WP_115180004.1">
    <property type="nucleotide sequence ID" value="NZ_UGHY01000002.1"/>
</dbReference>
<proteinExistence type="inferred from homology"/>
<dbReference type="InterPro" id="IPR051199">
    <property type="entry name" value="LPS_LOS_Heptosyltrfase"/>
</dbReference>
<dbReference type="SUPFAM" id="SSF53756">
    <property type="entry name" value="UDP-Glycosyltransferase/glycogen phosphorylase"/>
    <property type="match status" value="1"/>
</dbReference>
<sequence>MNILIIGPSWVGDMMMSHSLYQQLKLQYPHCQIDVMAPNWCKPLLARMPEVPHAIEMPLGHGKFALCERYRLGKALRNQYDMAIVLPNSLKSAFIPAFAKIAVRRGWKGESRYFLLNDLRNNKRDYPMMVQRYVALAFEQNAVPKAADIPVLKPYLTVDPTQQVETLKTFEKQTALLGERPIIGFCPGAEFGPAKRWPHYHYAKLAEMLIEKGYAVELFGSPKDVEAGEQIRNALPAELQPFCLNLAGQTNLNQAVDLIANCTAVVSNDSGLMHIAAATDRPLVALYGPTSPTYTPPLSDKAEIIRLIEGDLIKVRKSTDSAEGYHQSLIDITPEKVLEKLTALLSDNKMGI</sequence>
<dbReference type="FunFam" id="3.40.50.2000:FF:000023">
    <property type="entry name" value="ADP-heptose--LPS heptosyltransferase II"/>
    <property type="match status" value="1"/>
</dbReference>
<keyword evidence="2 6" id="KW-0808">Transferase</keyword>
<dbReference type="AlphaFoldDB" id="A0A377JH95"/>
<dbReference type="NCBIfam" id="TIGR02195">
    <property type="entry name" value="heptsyl_trn_II"/>
    <property type="match status" value="1"/>
</dbReference>
<dbReference type="InterPro" id="IPR002201">
    <property type="entry name" value="Glyco_trans_9"/>
</dbReference>
<dbReference type="EMBL" id="UGHY01000002">
    <property type="protein sequence ID" value="STP03752.1"/>
    <property type="molecule type" value="Genomic_DNA"/>
</dbReference>